<dbReference type="EC" id="6.3.2.12" evidence="6"/>
<evidence type="ECO:0000256" key="1">
    <source>
        <dbReference type="ARBA" id="ARBA00008276"/>
    </source>
</evidence>
<evidence type="ECO:0000256" key="4">
    <source>
        <dbReference type="ARBA" id="ARBA00022840"/>
    </source>
</evidence>
<dbReference type="EMBL" id="JACHJT010000001">
    <property type="protein sequence ID" value="MBB4933212.1"/>
    <property type="molecule type" value="Genomic_DNA"/>
</dbReference>
<feature type="region of interest" description="Disordered" evidence="5">
    <location>
        <begin position="218"/>
        <end position="240"/>
    </location>
</feature>
<comment type="similarity">
    <text evidence="1">Belongs to the folylpolyglutamate synthase family.</text>
</comment>
<dbReference type="EC" id="6.3.2.17" evidence="6"/>
<dbReference type="GO" id="GO:0005737">
    <property type="term" value="C:cytoplasm"/>
    <property type="evidence" value="ECO:0007669"/>
    <property type="project" value="TreeGrafter"/>
</dbReference>
<dbReference type="Proteomes" id="UP000523007">
    <property type="component" value="Unassembled WGS sequence"/>
</dbReference>
<dbReference type="SUPFAM" id="SSF53623">
    <property type="entry name" value="MurD-like peptide ligases, catalytic domain"/>
    <property type="match status" value="1"/>
</dbReference>
<dbReference type="InterPro" id="IPR036565">
    <property type="entry name" value="Mur-like_cat_sf"/>
</dbReference>
<keyword evidence="7" id="KW-1185">Reference proteome</keyword>
<keyword evidence="3" id="KW-0547">Nucleotide-binding</keyword>
<evidence type="ECO:0000313" key="7">
    <source>
        <dbReference type="Proteomes" id="UP000523007"/>
    </source>
</evidence>
<name>A0A7W7RJM9_9ACTN</name>
<organism evidence="6 7">
    <name type="scientific">Lipingzhangella halophila</name>
    <dbReference type="NCBI Taxonomy" id="1783352"/>
    <lineage>
        <taxon>Bacteria</taxon>
        <taxon>Bacillati</taxon>
        <taxon>Actinomycetota</taxon>
        <taxon>Actinomycetes</taxon>
        <taxon>Streptosporangiales</taxon>
        <taxon>Nocardiopsidaceae</taxon>
        <taxon>Lipingzhangella</taxon>
    </lineage>
</organism>
<dbReference type="AlphaFoldDB" id="A0A7W7RJM9"/>
<dbReference type="PANTHER" id="PTHR11136:SF0">
    <property type="entry name" value="DIHYDROFOLATE SYNTHETASE-RELATED"/>
    <property type="match status" value="1"/>
</dbReference>
<gene>
    <name evidence="6" type="ORF">F4561_004032</name>
</gene>
<dbReference type="PANTHER" id="PTHR11136">
    <property type="entry name" value="FOLYLPOLYGLUTAMATE SYNTHASE-RELATED"/>
    <property type="match status" value="1"/>
</dbReference>
<evidence type="ECO:0000256" key="2">
    <source>
        <dbReference type="ARBA" id="ARBA00022598"/>
    </source>
</evidence>
<accession>A0A7W7RJM9</accession>
<comment type="caution">
    <text evidence="6">The sequence shown here is derived from an EMBL/GenBank/DDBJ whole genome shotgun (WGS) entry which is preliminary data.</text>
</comment>
<sequence>MPSMDVFFREWRERRPEERRSLARAASLLHELDLPGNPAIPVLGVVGSKGKGTTATYASAHLAAAGLRVVTVTGPSFRGHRERVRVNGAASSETEIAALAEEIDAARRGLPDTGGGYLAPSGLFLIAGLLRARHLNADACVLEAGMGGRGDELRLAGPRVVALASVFAEHIGVLGDSVAEIAAEKAGVAGPSTQAFVCLPQSPEAAGAVDRTVREVAAEGTRPGTVHPPATESNGARPPHGLAAAPAHLGGAAAGHLLRLLGRPPAEPERLAAVLSSVHLPARLSHHPVPGTRTEVVVDSAINGTGVAAAVEHARRHWGGIDHVLLCLPDHKDVDGAVAALGSLPVTAVRLPESHLRFGHEMPAHWRHRDAESLSRAELAELGERVLALGTVYFTGRVLDLLDADTERLFTV</sequence>
<dbReference type="GO" id="GO:0005524">
    <property type="term" value="F:ATP binding"/>
    <property type="evidence" value="ECO:0007669"/>
    <property type="project" value="UniProtKB-KW"/>
</dbReference>
<protein>
    <submittedName>
        <fullName evidence="6">Dihydrofolate synthase/folylpolyglutamate synthase</fullName>
        <ecNumber evidence="6">6.3.2.12</ecNumber>
        <ecNumber evidence="6">6.3.2.17</ecNumber>
    </submittedName>
</protein>
<evidence type="ECO:0000256" key="5">
    <source>
        <dbReference type="SAM" id="MobiDB-lite"/>
    </source>
</evidence>
<dbReference type="GO" id="GO:0004326">
    <property type="term" value="F:tetrahydrofolylpolyglutamate synthase activity"/>
    <property type="evidence" value="ECO:0007669"/>
    <property type="project" value="UniProtKB-EC"/>
</dbReference>
<evidence type="ECO:0000256" key="3">
    <source>
        <dbReference type="ARBA" id="ARBA00022741"/>
    </source>
</evidence>
<dbReference type="RefSeq" id="WP_184580858.1">
    <property type="nucleotide sequence ID" value="NZ_JACHJT010000001.1"/>
</dbReference>
<dbReference type="GO" id="GO:0008841">
    <property type="term" value="F:dihydrofolate synthase activity"/>
    <property type="evidence" value="ECO:0007669"/>
    <property type="project" value="UniProtKB-EC"/>
</dbReference>
<keyword evidence="4" id="KW-0067">ATP-binding</keyword>
<keyword evidence="2 6" id="KW-0436">Ligase</keyword>
<evidence type="ECO:0000313" key="6">
    <source>
        <dbReference type="EMBL" id="MBB4933212.1"/>
    </source>
</evidence>
<proteinExistence type="inferred from homology"/>
<dbReference type="Gene3D" id="3.40.1190.10">
    <property type="entry name" value="Mur-like, catalytic domain"/>
    <property type="match status" value="1"/>
</dbReference>
<dbReference type="InterPro" id="IPR001645">
    <property type="entry name" value="Folylpolyglutamate_synth"/>
</dbReference>
<reference evidence="6 7" key="1">
    <citation type="submission" date="2020-08" db="EMBL/GenBank/DDBJ databases">
        <title>Sequencing the genomes of 1000 actinobacteria strains.</title>
        <authorList>
            <person name="Klenk H.-P."/>
        </authorList>
    </citation>
    <scope>NUCLEOTIDE SEQUENCE [LARGE SCALE GENOMIC DNA]</scope>
    <source>
        <strain evidence="6 7">DSM 102030</strain>
    </source>
</reference>